<dbReference type="Proteomes" id="UP000565521">
    <property type="component" value="Unassembled WGS sequence"/>
</dbReference>
<dbReference type="EMBL" id="JABKAU010000001">
    <property type="protein sequence ID" value="NVO29717.1"/>
    <property type="molecule type" value="Genomic_DNA"/>
</dbReference>
<gene>
    <name evidence="1" type="ORF">HW554_00750</name>
</gene>
<keyword evidence="2" id="KW-1185">Reference proteome</keyword>
<comment type="caution">
    <text evidence="1">The sequence shown here is derived from an EMBL/GenBank/DDBJ whole genome shotgun (WGS) entry which is preliminary data.</text>
</comment>
<organism evidence="1 2">
    <name type="scientific">Hymenobacter lapidiphilus</name>
    <dbReference type="NCBI Taxonomy" id="2608003"/>
    <lineage>
        <taxon>Bacteria</taxon>
        <taxon>Pseudomonadati</taxon>
        <taxon>Bacteroidota</taxon>
        <taxon>Cytophagia</taxon>
        <taxon>Cytophagales</taxon>
        <taxon>Hymenobacteraceae</taxon>
        <taxon>Hymenobacter</taxon>
    </lineage>
</organism>
<dbReference type="AlphaFoldDB" id="A0A7Y7PL27"/>
<protein>
    <submittedName>
        <fullName evidence="1">Uncharacterized protein</fullName>
    </submittedName>
</protein>
<evidence type="ECO:0000313" key="2">
    <source>
        <dbReference type="Proteomes" id="UP000565521"/>
    </source>
</evidence>
<name>A0A7Y7PL27_9BACT</name>
<proteinExistence type="predicted"/>
<reference evidence="1 2" key="1">
    <citation type="submission" date="2020-05" db="EMBL/GenBank/DDBJ databases">
        <title>Hymenobacter terrestris sp. nov. and Hymenobacter lapidiphilus sp. nov., isolated from regoliths in Antarctica.</title>
        <authorList>
            <person name="Sedlacek I."/>
            <person name="Pantucek R."/>
            <person name="Zeman M."/>
            <person name="Holochova P."/>
            <person name="Kralova S."/>
            <person name="Stankova E."/>
            <person name="Sedo O."/>
            <person name="Micenkova L."/>
            <person name="Svec P."/>
            <person name="Gupta V."/>
            <person name="Sood U."/>
            <person name="Korpole U.S."/>
            <person name="Lal R."/>
        </authorList>
    </citation>
    <scope>NUCLEOTIDE SEQUENCE [LARGE SCALE GENOMIC DNA]</scope>
    <source>
        <strain evidence="1 2">P5342</strain>
    </source>
</reference>
<evidence type="ECO:0000313" key="1">
    <source>
        <dbReference type="EMBL" id="NVO29717.1"/>
    </source>
</evidence>
<accession>A0A7Y7PL27</accession>
<sequence length="247" mass="27683">MRELAATPNPEARALLAELSVGLTMAQAASAPKLFQLRRQLGEVVLIKLLVVILRAFLDSLRVPDKPDAADILELADTLTHTYTHESVKDIILALKEARTRGSKFFTSLDVSRIYALLADYFQRKATYLETQHLDCKAQAAGEATATLTQLQQAAPQLVAAIGRRIPTDHPNAEHLRQRLTLINQRQKHGLLPPAEAEQQRHQLQLLTQRNTRPDWQPSPAAQKVIDARHRAEDRRLAQLYRPNPAA</sequence>
<dbReference type="RefSeq" id="WP_176906437.1">
    <property type="nucleotide sequence ID" value="NZ_JABKAU010000001.1"/>
</dbReference>